<keyword evidence="10" id="KW-0223">Dioxygenase</keyword>
<evidence type="ECO:0000256" key="1">
    <source>
        <dbReference type="ARBA" id="ARBA00001917"/>
    </source>
</evidence>
<evidence type="ECO:0000256" key="8">
    <source>
        <dbReference type="ARBA" id="ARBA00031155"/>
    </source>
</evidence>
<dbReference type="SUPFAM" id="SSF51412">
    <property type="entry name" value="Inosine monophosphate dehydrogenase (IMPDH)"/>
    <property type="match status" value="1"/>
</dbReference>
<evidence type="ECO:0000313" key="10">
    <source>
        <dbReference type="EMBL" id="ABQ13522.1"/>
    </source>
</evidence>
<dbReference type="Proteomes" id="UP000000248">
    <property type="component" value="Chromosome"/>
</dbReference>
<evidence type="ECO:0000256" key="3">
    <source>
        <dbReference type="ARBA" id="ARBA00022575"/>
    </source>
</evidence>
<dbReference type="HOGENOM" id="CLU_823177_0_0_6"/>
<dbReference type="eggNOG" id="COG2070">
    <property type="taxonomic scope" value="Bacteria"/>
</dbReference>
<dbReference type="GO" id="GO:0009636">
    <property type="term" value="P:response to toxic substance"/>
    <property type="evidence" value="ECO:0007669"/>
    <property type="project" value="UniProtKB-KW"/>
</dbReference>
<keyword evidence="11" id="KW-1185">Reference proteome</keyword>
<dbReference type="InterPro" id="IPR004136">
    <property type="entry name" value="NMO"/>
</dbReference>
<dbReference type="OrthoDB" id="7067080at2"/>
<dbReference type="KEGG" id="dno:DNO_0239"/>
<reference evidence="10 11" key="1">
    <citation type="journal article" date="2007" name="Nat. Biotechnol.">
        <title>Genome sequence and identification of candidate vaccine antigens from the animal pathogen Dichelobacter nodosus.</title>
        <authorList>
            <person name="Myers G.S."/>
            <person name="Parker D."/>
            <person name="Al-Hasani K."/>
            <person name="Kennan R.M."/>
            <person name="Seemann T."/>
            <person name="Ren Q."/>
            <person name="Badger J.H."/>
            <person name="Selengut J.D."/>
            <person name="Deboy R.T."/>
            <person name="Tettelin H."/>
            <person name="Boyce J.D."/>
            <person name="McCarl V.P."/>
            <person name="Han X."/>
            <person name="Nelson W.C."/>
            <person name="Madupu R."/>
            <person name="Mohamoud Y."/>
            <person name="Holley T."/>
            <person name="Fedorova N."/>
            <person name="Khouri H."/>
            <person name="Bottomley S.P."/>
            <person name="Whittington R.J."/>
            <person name="Adler B."/>
            <person name="Songer J.G."/>
            <person name="Rood J.I."/>
            <person name="Paulsen I.T."/>
        </authorList>
    </citation>
    <scope>NUCLEOTIDE SEQUENCE [LARGE SCALE GENOMIC DNA]</scope>
    <source>
        <strain evidence="10 11">VCS1703A</strain>
    </source>
</reference>
<name>A5EWE4_DICNV</name>
<evidence type="ECO:0000313" key="11">
    <source>
        <dbReference type="Proteomes" id="UP000000248"/>
    </source>
</evidence>
<dbReference type="GO" id="GO:0018580">
    <property type="term" value="F:nitronate monooxygenase activity"/>
    <property type="evidence" value="ECO:0007669"/>
    <property type="project" value="InterPro"/>
</dbReference>
<proteinExistence type="inferred from homology"/>
<evidence type="ECO:0000256" key="9">
    <source>
        <dbReference type="ARBA" id="ARBA00049401"/>
    </source>
</evidence>
<dbReference type="EMBL" id="CP000513">
    <property type="protein sequence ID" value="ABQ13522.1"/>
    <property type="molecule type" value="Genomic_DNA"/>
</dbReference>
<evidence type="ECO:0000256" key="4">
    <source>
        <dbReference type="ARBA" id="ARBA00022630"/>
    </source>
</evidence>
<dbReference type="RefSeq" id="WP_012030587.1">
    <property type="nucleotide sequence ID" value="NC_009446.1"/>
</dbReference>
<protein>
    <recommendedName>
        <fullName evidence="8">Propionate 3-nitronate monooxygenase</fullName>
    </recommendedName>
</protein>
<dbReference type="AlphaFoldDB" id="A5EWE4"/>
<dbReference type="PANTHER" id="PTHR42747:SF3">
    <property type="entry name" value="NITRONATE MONOOXYGENASE-RELATED"/>
    <property type="match status" value="1"/>
</dbReference>
<gene>
    <name evidence="10" type="ordered locus">DNO_0239</name>
</gene>
<evidence type="ECO:0000256" key="6">
    <source>
        <dbReference type="ARBA" id="ARBA00023002"/>
    </source>
</evidence>
<keyword evidence="3" id="KW-0216">Detoxification</keyword>
<dbReference type="PANTHER" id="PTHR42747">
    <property type="entry name" value="NITRONATE MONOOXYGENASE-RELATED"/>
    <property type="match status" value="1"/>
</dbReference>
<dbReference type="GO" id="GO:0051213">
    <property type="term" value="F:dioxygenase activity"/>
    <property type="evidence" value="ECO:0007669"/>
    <property type="project" value="UniProtKB-KW"/>
</dbReference>
<comment type="cofactor">
    <cofactor evidence="1">
        <name>FMN</name>
        <dbReference type="ChEBI" id="CHEBI:58210"/>
    </cofactor>
</comment>
<organism evidence="10 11">
    <name type="scientific">Dichelobacter nodosus (strain VCS1703A)</name>
    <dbReference type="NCBI Taxonomy" id="246195"/>
    <lineage>
        <taxon>Bacteria</taxon>
        <taxon>Pseudomonadati</taxon>
        <taxon>Pseudomonadota</taxon>
        <taxon>Gammaproteobacteria</taxon>
        <taxon>Cardiobacteriales</taxon>
        <taxon>Cardiobacteriaceae</taxon>
        <taxon>Dichelobacter</taxon>
    </lineage>
</organism>
<dbReference type="STRING" id="246195.DNO_0239"/>
<dbReference type="CDD" id="cd04730">
    <property type="entry name" value="NPD_like"/>
    <property type="match status" value="1"/>
</dbReference>
<evidence type="ECO:0000256" key="7">
    <source>
        <dbReference type="ARBA" id="ARBA00023033"/>
    </source>
</evidence>
<dbReference type="InterPro" id="IPR013785">
    <property type="entry name" value="Aldolase_TIM"/>
</dbReference>
<evidence type="ECO:0000256" key="2">
    <source>
        <dbReference type="ARBA" id="ARBA00009881"/>
    </source>
</evidence>
<comment type="catalytic activity">
    <reaction evidence="9">
        <text>3 propionate 3-nitronate + 3 O2 + H2O = 3 3-oxopropanoate + 2 nitrate + nitrite + H2O2 + 3 H(+)</text>
        <dbReference type="Rhea" id="RHEA:57332"/>
        <dbReference type="ChEBI" id="CHEBI:15377"/>
        <dbReference type="ChEBI" id="CHEBI:15378"/>
        <dbReference type="ChEBI" id="CHEBI:15379"/>
        <dbReference type="ChEBI" id="CHEBI:16240"/>
        <dbReference type="ChEBI" id="CHEBI:16301"/>
        <dbReference type="ChEBI" id="CHEBI:17632"/>
        <dbReference type="ChEBI" id="CHEBI:33190"/>
        <dbReference type="ChEBI" id="CHEBI:136067"/>
    </reaction>
</comment>
<accession>A5EWE4</accession>
<dbReference type="Gene3D" id="3.20.20.70">
    <property type="entry name" value="Aldolase class I"/>
    <property type="match status" value="1"/>
</dbReference>
<keyword evidence="4" id="KW-0285">Flavoprotein</keyword>
<keyword evidence="6" id="KW-0560">Oxidoreductase</keyword>
<evidence type="ECO:0000256" key="5">
    <source>
        <dbReference type="ARBA" id="ARBA00022643"/>
    </source>
</evidence>
<comment type="similarity">
    <text evidence="2">Belongs to the nitronate monooxygenase family. NMO class I subfamily.</text>
</comment>
<keyword evidence="7" id="KW-0503">Monooxygenase</keyword>
<sequence>MPLIHNTLSQILTAELPIWQAPLPFSLFSADYSGRISAAGAVGLLRVGEAANKMHMLSEIKRFRAHGQSPAICFSHRLPKHRRCSGIYSEDAQHAAQRLNLHSTIEEATSFSVLLEAALIEQPAAIGFSCGIAERDVIEQIKARHIPTFVICRNVLEAITAADFAIDIIILQGMEAGGERAGFENDLQCPEQSAFSLLQQVRQYIQQPIVLWSDFSDGSDIVAALIAGAQGVMLDRPLLNCADSGLSRSLLNRLQEETEFSSLITEAYTARPLRCLQSAYLHEEIPPAEVRELLLHHYFLNYPERRPLSVSMTANATADSLCTFLNQCTNQIQRLIG</sequence>
<dbReference type="Pfam" id="PF03060">
    <property type="entry name" value="NMO"/>
    <property type="match status" value="1"/>
</dbReference>
<keyword evidence="5" id="KW-0288">FMN</keyword>